<dbReference type="AlphaFoldDB" id="A0A6P2BYC1"/>
<keyword evidence="3" id="KW-1185">Reference proteome</keyword>
<dbReference type="OrthoDB" id="3267840at2"/>
<dbReference type="InterPro" id="IPR024020">
    <property type="entry name" value="Anit_sigma_mycothiol_RsrA"/>
</dbReference>
<evidence type="ECO:0000313" key="3">
    <source>
        <dbReference type="Proteomes" id="UP000460272"/>
    </source>
</evidence>
<dbReference type="Proteomes" id="UP000460272">
    <property type="component" value="Unassembled WGS sequence"/>
</dbReference>
<dbReference type="Pfam" id="PF13490">
    <property type="entry name" value="zf-HC2"/>
    <property type="match status" value="1"/>
</dbReference>
<sequence length="90" mass="10345">MSCGNPHETPCSEVLDRVYWYLDGEVSEEDCDHIRQHLDECGPCLREYGLEEAVKRVVAKHCGCDPAPSELRDKILVRIRQVQAEIEVFE</sequence>
<name>A0A6P2BYC1_9ACTN</name>
<evidence type="ECO:0000259" key="1">
    <source>
        <dbReference type="Pfam" id="PF13490"/>
    </source>
</evidence>
<proteinExistence type="predicted"/>
<comment type="caution">
    <text evidence="2">The sequence shown here is derived from an EMBL/GenBank/DDBJ whole genome shotgun (WGS) entry which is preliminary data.</text>
</comment>
<dbReference type="EMBL" id="RPFW01000003">
    <property type="protein sequence ID" value="TVZ04074.1"/>
    <property type="molecule type" value="Genomic_DNA"/>
</dbReference>
<evidence type="ECO:0000313" key="2">
    <source>
        <dbReference type="EMBL" id="TVZ04074.1"/>
    </source>
</evidence>
<accession>A0A6P2BYC1</accession>
<protein>
    <submittedName>
        <fullName evidence="2">Mycothiol system anti-sigma-R factor</fullName>
    </submittedName>
</protein>
<reference evidence="2 3" key="1">
    <citation type="submission" date="2018-11" db="EMBL/GenBank/DDBJ databases">
        <title>Trebonia kvetii gen.nov., sp.nov., a novel acidophilic actinobacterium, and proposal of the new actinobacterial family Treboniaceae fam. nov.</title>
        <authorList>
            <person name="Rapoport D."/>
            <person name="Sagova-Mareckova M."/>
            <person name="Sedlacek I."/>
            <person name="Provaznik J."/>
            <person name="Kralova S."/>
            <person name="Pavlinic D."/>
            <person name="Benes V."/>
            <person name="Kopecky J."/>
        </authorList>
    </citation>
    <scope>NUCLEOTIDE SEQUENCE [LARGE SCALE GENOMIC DNA]</scope>
    <source>
        <strain evidence="2 3">15Tr583</strain>
    </source>
</reference>
<dbReference type="NCBIfam" id="TIGR03988">
    <property type="entry name" value="antisig_RsrA"/>
    <property type="match status" value="1"/>
</dbReference>
<dbReference type="InterPro" id="IPR027383">
    <property type="entry name" value="Znf_put"/>
</dbReference>
<organism evidence="2 3">
    <name type="scientific">Trebonia kvetii</name>
    <dbReference type="NCBI Taxonomy" id="2480626"/>
    <lineage>
        <taxon>Bacteria</taxon>
        <taxon>Bacillati</taxon>
        <taxon>Actinomycetota</taxon>
        <taxon>Actinomycetes</taxon>
        <taxon>Streptosporangiales</taxon>
        <taxon>Treboniaceae</taxon>
        <taxon>Trebonia</taxon>
    </lineage>
</organism>
<dbReference type="RefSeq" id="WP_145853944.1">
    <property type="nucleotide sequence ID" value="NZ_RPFW01000003.1"/>
</dbReference>
<gene>
    <name evidence="2" type="primary">rsrA</name>
    <name evidence="2" type="ORF">EAS64_16795</name>
</gene>
<feature type="domain" description="Putative zinc-finger" evidence="1">
    <location>
        <begin position="11"/>
        <end position="44"/>
    </location>
</feature>